<evidence type="ECO:0000256" key="1">
    <source>
        <dbReference type="SAM" id="MobiDB-lite"/>
    </source>
</evidence>
<dbReference type="Gene3D" id="3.20.20.140">
    <property type="entry name" value="Metal-dependent hydrolases"/>
    <property type="match status" value="1"/>
</dbReference>
<proteinExistence type="predicted"/>
<keyword evidence="5" id="KW-1185">Reference proteome</keyword>
<evidence type="ECO:0000256" key="2">
    <source>
        <dbReference type="SAM" id="SignalP"/>
    </source>
</evidence>
<feature type="signal peptide" evidence="2">
    <location>
        <begin position="1"/>
        <end position="16"/>
    </location>
</feature>
<protein>
    <recommendedName>
        <fullName evidence="3">Amidohydrolase-related domain-containing protein</fullName>
    </recommendedName>
</protein>
<sequence>MLVRLLLALLPLLLIAADRPAAGAEAVLIRGARVFDGTGAPAVAGDVLIVGDRIAAVGPRLKRPRRARVVDARGLTLLPGLHDLHTHLRASGYGSPDDLGKAWGSHLANGITSANDFSLSGEMLAPIRAIAADGTIPTPRLNLAIRLGVPGGHGTEYGWGSFFTLTATTPRAAHVAMKTALAYRPDVIKVFADGWRYGRSPDLASMNVPTLAAIVADAHAAGLPVITHTVTLAGAKVAAAAGVDALGHGIGDAPVDAELIALMKAKNVAYVPTLVVYEPQQNRTFVPLEWRHLAAPERAAEAARMARPVEAIPELESKRWAIMEANVRALHAAGIRIGVGTDAGIGGVYHGSSAVRETRLLAGLGLTPAEALVAATGGAADILRQRDHGRIAVGQRADLILVGGRPDVSIDDLHDVRRVFVAGREMLLTEVRQRIDSSEATPMPVHAMAGSIDTGARGDGRTDLDTLPVESTEPGTDHSRLDIVRPDRPHDPHLFAVARLGAADRPFAALVLPLTKGAIDVADARGFTGIAFEARGAGRYGVAFDVYGARGAGRAFFEASGERREIRLPFSAFASGDAPLDVTRLRSVAFRLTGEPDGRAWLELAKVRFYR</sequence>
<feature type="region of interest" description="Disordered" evidence="1">
    <location>
        <begin position="449"/>
        <end position="484"/>
    </location>
</feature>
<name>A0ABR5YEQ2_9SPHN</name>
<organism evidence="4 5">
    <name type="scientific">Sphingomonas hankookensis</name>
    <dbReference type="NCBI Taxonomy" id="563996"/>
    <lineage>
        <taxon>Bacteria</taxon>
        <taxon>Pseudomonadati</taxon>
        <taxon>Pseudomonadota</taxon>
        <taxon>Alphaproteobacteria</taxon>
        <taxon>Sphingomonadales</taxon>
        <taxon>Sphingomonadaceae</taxon>
        <taxon>Sphingomonas</taxon>
    </lineage>
</organism>
<evidence type="ECO:0000259" key="3">
    <source>
        <dbReference type="Pfam" id="PF01979"/>
    </source>
</evidence>
<comment type="caution">
    <text evidence="4">The sequence shown here is derived from an EMBL/GenBank/DDBJ whole genome shotgun (WGS) entry which is preliminary data.</text>
</comment>
<dbReference type="Pfam" id="PF01979">
    <property type="entry name" value="Amidohydro_1"/>
    <property type="match status" value="1"/>
</dbReference>
<evidence type="ECO:0000313" key="4">
    <source>
        <dbReference type="EMBL" id="KZE17758.1"/>
    </source>
</evidence>
<feature type="domain" description="Amidohydrolase-related" evidence="3">
    <location>
        <begin position="76"/>
        <end position="424"/>
    </location>
</feature>
<dbReference type="SUPFAM" id="SSF51556">
    <property type="entry name" value="Metallo-dependent hydrolases"/>
    <property type="match status" value="1"/>
</dbReference>
<dbReference type="PANTHER" id="PTHR43135:SF3">
    <property type="entry name" value="ALPHA-D-RIBOSE 1-METHYLPHOSPHONATE 5-TRIPHOSPHATE DIPHOSPHATASE"/>
    <property type="match status" value="1"/>
</dbReference>
<dbReference type="InterPro" id="IPR011059">
    <property type="entry name" value="Metal-dep_hydrolase_composite"/>
</dbReference>
<dbReference type="SUPFAM" id="SSF51338">
    <property type="entry name" value="Composite domain of metallo-dependent hydrolases"/>
    <property type="match status" value="1"/>
</dbReference>
<dbReference type="InterPro" id="IPR006680">
    <property type="entry name" value="Amidohydro-rel"/>
</dbReference>
<dbReference type="EMBL" id="LQQO01000005">
    <property type="protein sequence ID" value="KZE17758.1"/>
    <property type="molecule type" value="Genomic_DNA"/>
</dbReference>
<reference evidence="5" key="1">
    <citation type="submission" date="2016-01" db="EMBL/GenBank/DDBJ databases">
        <title>Draft genome of Chromobacterium sp. F49.</title>
        <authorList>
            <person name="Hong K.W."/>
        </authorList>
    </citation>
    <scope>NUCLEOTIDE SEQUENCE [LARGE SCALE GENOMIC DNA]</scope>
    <source>
        <strain evidence="5">CN3</strain>
    </source>
</reference>
<dbReference type="Proteomes" id="UP000076609">
    <property type="component" value="Unassembled WGS sequence"/>
</dbReference>
<feature type="compositionally biased region" description="Basic and acidic residues" evidence="1">
    <location>
        <begin position="475"/>
        <end position="484"/>
    </location>
</feature>
<dbReference type="InterPro" id="IPR051781">
    <property type="entry name" value="Metallo-dep_Hydrolase"/>
</dbReference>
<dbReference type="RefSeq" id="WP_066688811.1">
    <property type="nucleotide sequence ID" value="NZ_LQQO01000005.1"/>
</dbReference>
<accession>A0ABR5YEQ2</accession>
<feature type="chain" id="PRO_5045989149" description="Amidohydrolase-related domain-containing protein" evidence="2">
    <location>
        <begin position="17"/>
        <end position="611"/>
    </location>
</feature>
<evidence type="ECO:0000313" key="5">
    <source>
        <dbReference type="Proteomes" id="UP000076609"/>
    </source>
</evidence>
<dbReference type="Gene3D" id="2.30.40.10">
    <property type="entry name" value="Urease, subunit C, domain 1"/>
    <property type="match status" value="1"/>
</dbReference>
<gene>
    <name evidence="4" type="ORF">AVT10_10570</name>
</gene>
<dbReference type="PANTHER" id="PTHR43135">
    <property type="entry name" value="ALPHA-D-RIBOSE 1-METHYLPHOSPHONATE 5-TRIPHOSPHATE DIPHOSPHATASE"/>
    <property type="match status" value="1"/>
</dbReference>
<dbReference type="InterPro" id="IPR032466">
    <property type="entry name" value="Metal_Hydrolase"/>
</dbReference>
<keyword evidence="2" id="KW-0732">Signal</keyword>